<dbReference type="PANTHER" id="PTHR37984">
    <property type="entry name" value="PROTEIN CBG26694"/>
    <property type="match status" value="1"/>
</dbReference>
<keyword evidence="4" id="KW-0255">Endonuclease</keyword>
<evidence type="ECO:0000256" key="3">
    <source>
        <dbReference type="ARBA" id="ARBA00022722"/>
    </source>
</evidence>
<dbReference type="EMBL" id="BMAO01017594">
    <property type="protein sequence ID" value="GFR16900.1"/>
    <property type="molecule type" value="Genomic_DNA"/>
</dbReference>
<evidence type="ECO:0000256" key="1">
    <source>
        <dbReference type="ARBA" id="ARBA00022679"/>
    </source>
</evidence>
<evidence type="ECO:0000256" key="6">
    <source>
        <dbReference type="ARBA" id="ARBA00022918"/>
    </source>
</evidence>
<keyword evidence="2" id="KW-0548">Nucleotidyltransferase</keyword>
<dbReference type="FunFam" id="3.10.20.370:FF:000001">
    <property type="entry name" value="Retrovirus-related Pol polyprotein from transposon 17.6-like protein"/>
    <property type="match status" value="1"/>
</dbReference>
<evidence type="ECO:0000256" key="4">
    <source>
        <dbReference type="ARBA" id="ARBA00022759"/>
    </source>
</evidence>
<evidence type="ECO:0000259" key="7">
    <source>
        <dbReference type="Pfam" id="PF17917"/>
    </source>
</evidence>
<dbReference type="AlphaFoldDB" id="A0A8X6LP51"/>
<dbReference type="PANTHER" id="PTHR37984:SF5">
    <property type="entry name" value="PROTEIN NYNRIN-LIKE"/>
    <property type="match status" value="1"/>
</dbReference>
<keyword evidence="1" id="KW-0808">Transferase</keyword>
<dbReference type="SUPFAM" id="SSF56672">
    <property type="entry name" value="DNA/RNA polymerases"/>
    <property type="match status" value="1"/>
</dbReference>
<keyword evidence="9" id="KW-1185">Reference proteome</keyword>
<dbReference type="CDD" id="cd09274">
    <property type="entry name" value="RNase_HI_RT_Ty3"/>
    <property type="match status" value="1"/>
</dbReference>
<dbReference type="InterPro" id="IPR041373">
    <property type="entry name" value="RT_RNaseH"/>
</dbReference>
<evidence type="ECO:0000256" key="5">
    <source>
        <dbReference type="ARBA" id="ARBA00022801"/>
    </source>
</evidence>
<evidence type="ECO:0000256" key="2">
    <source>
        <dbReference type="ARBA" id="ARBA00022695"/>
    </source>
</evidence>
<keyword evidence="3" id="KW-0540">Nuclease</keyword>
<name>A0A8X6LP51_TRICU</name>
<gene>
    <name evidence="8" type="ORF">TNCT_654361</name>
</gene>
<dbReference type="InterPro" id="IPR050951">
    <property type="entry name" value="Retrovirus_Pol_polyprotein"/>
</dbReference>
<dbReference type="GO" id="GO:0004519">
    <property type="term" value="F:endonuclease activity"/>
    <property type="evidence" value="ECO:0007669"/>
    <property type="project" value="UniProtKB-KW"/>
</dbReference>
<comment type="caution">
    <text evidence="8">The sequence shown here is derived from an EMBL/GenBank/DDBJ whole genome shotgun (WGS) entry which is preliminary data.</text>
</comment>
<keyword evidence="6" id="KW-0695">RNA-directed DNA polymerase</keyword>
<dbReference type="Pfam" id="PF17917">
    <property type="entry name" value="RT_RNaseH"/>
    <property type="match status" value="1"/>
</dbReference>
<feature type="domain" description="Reverse transcriptase RNase H-like" evidence="7">
    <location>
        <begin position="7"/>
        <end position="108"/>
    </location>
</feature>
<accession>A0A8X6LP51</accession>
<evidence type="ECO:0000313" key="9">
    <source>
        <dbReference type="Proteomes" id="UP000887116"/>
    </source>
</evidence>
<evidence type="ECO:0000313" key="8">
    <source>
        <dbReference type="EMBL" id="GFR16900.1"/>
    </source>
</evidence>
<dbReference type="GO" id="GO:0016787">
    <property type="term" value="F:hydrolase activity"/>
    <property type="evidence" value="ECO:0007669"/>
    <property type="project" value="UniProtKB-KW"/>
</dbReference>
<dbReference type="Proteomes" id="UP000887116">
    <property type="component" value="Unassembled WGS sequence"/>
</dbReference>
<sequence length="155" mass="17780">MLTHPKPNASLILQVDALDYAISGELNQNTTAGLEPLVFYSRKLHAAETKYSVYDRELLAVYAAIKHFRFILEGHNFTIFMDRKPLTFAFMQKLDKCSTRQNRQLDFIFQFTTDIKYIKSTENVVAELLSRINEIKTPGPIDYNEIASAQLDGNE</sequence>
<organism evidence="8 9">
    <name type="scientific">Trichonephila clavata</name>
    <name type="common">Joro spider</name>
    <name type="synonym">Nephila clavata</name>
    <dbReference type="NCBI Taxonomy" id="2740835"/>
    <lineage>
        <taxon>Eukaryota</taxon>
        <taxon>Metazoa</taxon>
        <taxon>Ecdysozoa</taxon>
        <taxon>Arthropoda</taxon>
        <taxon>Chelicerata</taxon>
        <taxon>Arachnida</taxon>
        <taxon>Araneae</taxon>
        <taxon>Araneomorphae</taxon>
        <taxon>Entelegynae</taxon>
        <taxon>Araneoidea</taxon>
        <taxon>Nephilidae</taxon>
        <taxon>Trichonephila</taxon>
    </lineage>
</organism>
<dbReference type="OrthoDB" id="6435624at2759"/>
<dbReference type="InterPro" id="IPR043502">
    <property type="entry name" value="DNA/RNA_pol_sf"/>
</dbReference>
<proteinExistence type="predicted"/>
<dbReference type="Gene3D" id="3.10.20.370">
    <property type="match status" value="1"/>
</dbReference>
<keyword evidence="5" id="KW-0378">Hydrolase</keyword>
<protein>
    <recommendedName>
        <fullName evidence="7">Reverse transcriptase RNase H-like domain-containing protein</fullName>
    </recommendedName>
</protein>
<reference evidence="8" key="1">
    <citation type="submission" date="2020-07" db="EMBL/GenBank/DDBJ databases">
        <title>Multicomponent nature underlies the extraordinary mechanical properties of spider dragline silk.</title>
        <authorList>
            <person name="Kono N."/>
            <person name="Nakamura H."/>
            <person name="Mori M."/>
            <person name="Yoshida Y."/>
            <person name="Ohtoshi R."/>
            <person name="Malay A.D."/>
            <person name="Moran D.A.P."/>
            <person name="Tomita M."/>
            <person name="Numata K."/>
            <person name="Arakawa K."/>
        </authorList>
    </citation>
    <scope>NUCLEOTIDE SEQUENCE</scope>
</reference>
<dbReference type="GO" id="GO:0003964">
    <property type="term" value="F:RNA-directed DNA polymerase activity"/>
    <property type="evidence" value="ECO:0007669"/>
    <property type="project" value="UniProtKB-KW"/>
</dbReference>